<dbReference type="InterPro" id="IPR000587">
    <property type="entry name" value="Creatinase_N"/>
</dbReference>
<accession>A0A518JWA6</accession>
<keyword evidence="4" id="KW-0482">Metalloprotease</keyword>
<dbReference type="Pfam" id="PF01321">
    <property type="entry name" value="Creatinase_N"/>
    <property type="match status" value="1"/>
</dbReference>
<reference evidence="8 9" key="1">
    <citation type="submission" date="2019-02" db="EMBL/GenBank/DDBJ databases">
        <title>Deep-cultivation of Planctomycetes and their phenomic and genomic characterization uncovers novel biology.</title>
        <authorList>
            <person name="Wiegand S."/>
            <person name="Jogler M."/>
            <person name="Boedeker C."/>
            <person name="Pinto D."/>
            <person name="Vollmers J."/>
            <person name="Rivas-Marin E."/>
            <person name="Kohn T."/>
            <person name="Peeters S.H."/>
            <person name="Heuer A."/>
            <person name="Rast P."/>
            <person name="Oberbeckmann S."/>
            <person name="Bunk B."/>
            <person name="Jeske O."/>
            <person name="Meyerdierks A."/>
            <person name="Storesund J.E."/>
            <person name="Kallscheuer N."/>
            <person name="Luecker S."/>
            <person name="Lage O.M."/>
            <person name="Pohl T."/>
            <person name="Merkel B.J."/>
            <person name="Hornburger P."/>
            <person name="Mueller R.-W."/>
            <person name="Bruemmer F."/>
            <person name="Labrenz M."/>
            <person name="Spormann A.M."/>
            <person name="Op den Camp H."/>
            <person name="Overmann J."/>
            <person name="Amann R."/>
            <person name="Jetten M.S.M."/>
            <person name="Mascher T."/>
            <person name="Medema M.H."/>
            <person name="Devos D.P."/>
            <person name="Kaster A.-K."/>
            <person name="Ovreas L."/>
            <person name="Rohde M."/>
            <person name="Galperin M.Y."/>
            <person name="Jogler C."/>
        </authorList>
    </citation>
    <scope>NUCLEOTIDE SEQUENCE [LARGE SCALE GENOMIC DNA]</scope>
    <source>
        <strain evidence="8 9">Poly24</strain>
    </source>
</reference>
<dbReference type="CDD" id="cd01092">
    <property type="entry name" value="APP-like"/>
    <property type="match status" value="1"/>
</dbReference>
<keyword evidence="2 5" id="KW-0479">Metal-binding</keyword>
<dbReference type="InterPro" id="IPR000994">
    <property type="entry name" value="Pept_M24"/>
</dbReference>
<dbReference type="SUPFAM" id="SSF53092">
    <property type="entry name" value="Creatinase/prolidase N-terminal domain"/>
    <property type="match status" value="1"/>
</dbReference>
<evidence type="ECO:0000256" key="1">
    <source>
        <dbReference type="ARBA" id="ARBA00022670"/>
    </source>
</evidence>
<dbReference type="GO" id="GO:0006508">
    <property type="term" value="P:proteolysis"/>
    <property type="evidence" value="ECO:0007669"/>
    <property type="project" value="UniProtKB-KW"/>
</dbReference>
<proteinExistence type="inferred from homology"/>
<dbReference type="InterPro" id="IPR029149">
    <property type="entry name" value="Creatin/AminoP/Spt16_N"/>
</dbReference>
<dbReference type="PROSITE" id="PS00491">
    <property type="entry name" value="PROLINE_PEPTIDASE"/>
    <property type="match status" value="1"/>
</dbReference>
<dbReference type="Pfam" id="PF00557">
    <property type="entry name" value="Peptidase_M24"/>
    <property type="match status" value="1"/>
</dbReference>
<feature type="domain" description="Peptidase M24" evidence="6">
    <location>
        <begin position="147"/>
        <end position="349"/>
    </location>
</feature>
<keyword evidence="9" id="KW-1185">Reference proteome</keyword>
<evidence type="ECO:0000256" key="2">
    <source>
        <dbReference type="ARBA" id="ARBA00022723"/>
    </source>
</evidence>
<dbReference type="EMBL" id="CP036348">
    <property type="protein sequence ID" value="QDV69825.1"/>
    <property type="molecule type" value="Genomic_DNA"/>
</dbReference>
<evidence type="ECO:0000259" key="7">
    <source>
        <dbReference type="Pfam" id="PF01321"/>
    </source>
</evidence>
<evidence type="ECO:0000259" key="6">
    <source>
        <dbReference type="Pfam" id="PF00557"/>
    </source>
</evidence>
<dbReference type="Proteomes" id="UP000315082">
    <property type="component" value="Chromosome"/>
</dbReference>
<dbReference type="PANTHER" id="PTHR46112">
    <property type="entry name" value="AMINOPEPTIDASE"/>
    <property type="match status" value="1"/>
</dbReference>
<protein>
    <submittedName>
        <fullName evidence="8">Putative peptidase</fullName>
        <ecNumber evidence="8">3.4.-.-</ecNumber>
    </submittedName>
</protein>
<dbReference type="AlphaFoldDB" id="A0A518JWA6"/>
<sequence length="369" mass="39632">MPAERFGSMSTRIEKLRNLLADQAVDCLLVTGETDVRYLSGFTGDSSYLLVSADRSAILSDRRYETQIADECSGFEAFVRGPDRTMTQLVAQAIDDFAAETIGLDANDISWAAVEGFRDALSNKNLIATNGLVPQLRQIKEPDEIATIREAVRIAERTFNAIGSTLRLGQTELEIAHEVEHWIRYFGGQGCGFATIAAIGPNAALPHAHPGQRRVGEDPAILLDWGARFGGYTSDLTRMMAIGGPSPEMAEIYPVVLDAQLAAIEAIGPGVELKTVDAAARNVIAAAGFGDYFSHSLGHGIGLQVHESPRLSAISEGRLQPGMVVTVEPGIYFPGKVGVRIEDDVLVTENGHEVLSSLPKGLDDCTVIL</sequence>
<evidence type="ECO:0000313" key="8">
    <source>
        <dbReference type="EMBL" id="QDV69825.1"/>
    </source>
</evidence>
<comment type="similarity">
    <text evidence="5">Belongs to the peptidase M24B family.</text>
</comment>
<dbReference type="Gene3D" id="3.90.230.10">
    <property type="entry name" value="Creatinase/methionine aminopeptidase superfamily"/>
    <property type="match status" value="1"/>
</dbReference>
<dbReference type="GO" id="GO:0008237">
    <property type="term" value="F:metallopeptidase activity"/>
    <property type="evidence" value="ECO:0007669"/>
    <property type="project" value="UniProtKB-KW"/>
</dbReference>
<evidence type="ECO:0000256" key="4">
    <source>
        <dbReference type="ARBA" id="ARBA00023049"/>
    </source>
</evidence>
<dbReference type="InterPro" id="IPR036005">
    <property type="entry name" value="Creatinase/aminopeptidase-like"/>
</dbReference>
<dbReference type="InterPro" id="IPR050659">
    <property type="entry name" value="Peptidase_M24B"/>
</dbReference>
<evidence type="ECO:0000313" key="9">
    <source>
        <dbReference type="Proteomes" id="UP000315082"/>
    </source>
</evidence>
<keyword evidence="1" id="KW-0645">Protease</keyword>
<dbReference type="InterPro" id="IPR001131">
    <property type="entry name" value="Peptidase_M24B_aminopep-P_CS"/>
</dbReference>
<evidence type="ECO:0000256" key="5">
    <source>
        <dbReference type="RuleBase" id="RU000590"/>
    </source>
</evidence>
<dbReference type="GO" id="GO:0046872">
    <property type="term" value="F:metal ion binding"/>
    <property type="evidence" value="ECO:0007669"/>
    <property type="project" value="UniProtKB-KW"/>
</dbReference>
<evidence type="ECO:0000256" key="3">
    <source>
        <dbReference type="ARBA" id="ARBA00022801"/>
    </source>
</evidence>
<keyword evidence="3 8" id="KW-0378">Hydrolase</keyword>
<dbReference type="EC" id="3.4.-.-" evidence="8"/>
<dbReference type="KEGG" id="rcf:Poly24_35420"/>
<feature type="domain" description="Creatinase N-terminal" evidence="7">
    <location>
        <begin position="12"/>
        <end position="139"/>
    </location>
</feature>
<dbReference type="SUPFAM" id="SSF55920">
    <property type="entry name" value="Creatinase/aminopeptidase"/>
    <property type="match status" value="1"/>
</dbReference>
<organism evidence="8 9">
    <name type="scientific">Rosistilla carotiformis</name>
    <dbReference type="NCBI Taxonomy" id="2528017"/>
    <lineage>
        <taxon>Bacteria</taxon>
        <taxon>Pseudomonadati</taxon>
        <taxon>Planctomycetota</taxon>
        <taxon>Planctomycetia</taxon>
        <taxon>Pirellulales</taxon>
        <taxon>Pirellulaceae</taxon>
        <taxon>Rosistilla</taxon>
    </lineage>
</organism>
<dbReference type="PANTHER" id="PTHR46112:SF3">
    <property type="entry name" value="AMINOPEPTIDASE YPDF"/>
    <property type="match status" value="1"/>
</dbReference>
<name>A0A518JWA6_9BACT</name>
<gene>
    <name evidence="8" type="ORF">Poly24_35420</name>
</gene>
<dbReference type="Gene3D" id="3.40.350.10">
    <property type="entry name" value="Creatinase/prolidase N-terminal domain"/>
    <property type="match status" value="1"/>
</dbReference>